<dbReference type="PANTHER" id="PTHR46299">
    <property type="entry name" value="VON WILLEBRAND FACTOR A DOMAIN-CONTAINING PROTEIN 5B2-RELATED"/>
    <property type="match status" value="1"/>
</dbReference>
<feature type="non-terminal residue" evidence="2">
    <location>
        <position position="1"/>
    </location>
</feature>
<feature type="non-terminal residue" evidence="2">
    <location>
        <position position="72"/>
    </location>
</feature>
<evidence type="ECO:0000313" key="2">
    <source>
        <dbReference type="EMBL" id="KAL0157805.1"/>
    </source>
</evidence>
<gene>
    <name evidence="2" type="ORF">M9458_045881</name>
</gene>
<reference evidence="2 3" key="1">
    <citation type="submission" date="2024-05" db="EMBL/GenBank/DDBJ databases">
        <title>Genome sequencing and assembly of Indian major carp, Cirrhinus mrigala (Hamilton, 1822).</title>
        <authorList>
            <person name="Mohindra V."/>
            <person name="Chowdhury L.M."/>
            <person name="Lal K."/>
            <person name="Jena J.K."/>
        </authorList>
    </citation>
    <scope>NUCLEOTIDE SEQUENCE [LARGE SCALE GENOMIC DNA]</scope>
    <source>
        <strain evidence="2">CM1030</strain>
        <tissue evidence="2">Blood</tissue>
    </source>
</reference>
<dbReference type="EMBL" id="JAMKFB020000023">
    <property type="protein sequence ID" value="KAL0157805.1"/>
    <property type="molecule type" value="Genomic_DNA"/>
</dbReference>
<comment type="caution">
    <text evidence="2">The sequence shown here is derived from an EMBL/GenBank/DDBJ whole genome shotgun (WGS) entry which is preliminary data.</text>
</comment>
<dbReference type="Proteomes" id="UP001529510">
    <property type="component" value="Unassembled WGS sequence"/>
</dbReference>
<dbReference type="AlphaFoldDB" id="A0ABD0N6R5"/>
<name>A0ABD0N6R5_CIRMR</name>
<evidence type="ECO:0000256" key="1">
    <source>
        <dbReference type="SAM" id="MobiDB-lite"/>
    </source>
</evidence>
<evidence type="ECO:0000313" key="3">
    <source>
        <dbReference type="Proteomes" id="UP001529510"/>
    </source>
</evidence>
<protein>
    <submittedName>
        <fullName evidence="2">Uncharacterized protein</fullName>
    </submittedName>
</protein>
<accession>A0ABD0N6R5</accession>
<organism evidence="2 3">
    <name type="scientific">Cirrhinus mrigala</name>
    <name type="common">Mrigala</name>
    <dbReference type="NCBI Taxonomy" id="683832"/>
    <lineage>
        <taxon>Eukaryota</taxon>
        <taxon>Metazoa</taxon>
        <taxon>Chordata</taxon>
        <taxon>Craniata</taxon>
        <taxon>Vertebrata</taxon>
        <taxon>Euteleostomi</taxon>
        <taxon>Actinopterygii</taxon>
        <taxon>Neopterygii</taxon>
        <taxon>Teleostei</taxon>
        <taxon>Ostariophysi</taxon>
        <taxon>Cypriniformes</taxon>
        <taxon>Cyprinidae</taxon>
        <taxon>Labeoninae</taxon>
        <taxon>Labeonini</taxon>
        <taxon>Cirrhinus</taxon>
    </lineage>
</organism>
<dbReference type="InterPro" id="IPR052627">
    <property type="entry name" value="VWA_domain-containing"/>
</dbReference>
<dbReference type="PANTHER" id="PTHR46299:SF1">
    <property type="entry name" value="VON WILLEBRAND FACTOR A DOMAIN-CONTAINING PROTEIN 5B1"/>
    <property type="match status" value="1"/>
</dbReference>
<proteinExistence type="predicted"/>
<sequence>HIVLDEDQERTVLVVSLGVIPPLETINILVSTSSELSTLPNGGIRVSSPPVCSPRVQRSVKEEQAFSPSTAR</sequence>
<keyword evidence="3" id="KW-1185">Reference proteome</keyword>
<feature type="region of interest" description="Disordered" evidence="1">
    <location>
        <begin position="39"/>
        <end position="72"/>
    </location>
</feature>